<comment type="caution">
    <text evidence="1">The sequence shown here is derived from an EMBL/GenBank/DDBJ whole genome shotgun (WGS) entry which is preliminary data.</text>
</comment>
<organism evidence="1 2">
    <name type="scientific">Dyella japonica</name>
    <dbReference type="NCBI Taxonomy" id="231455"/>
    <lineage>
        <taxon>Bacteria</taxon>
        <taxon>Pseudomonadati</taxon>
        <taxon>Pseudomonadota</taxon>
        <taxon>Gammaproteobacteria</taxon>
        <taxon>Lysobacterales</taxon>
        <taxon>Rhodanobacteraceae</taxon>
        <taxon>Dyella</taxon>
    </lineage>
</organism>
<proteinExistence type="predicted"/>
<dbReference type="Proteomes" id="UP001549184">
    <property type="component" value="Unassembled WGS sequence"/>
</dbReference>
<evidence type="ECO:0000313" key="2">
    <source>
        <dbReference type="Proteomes" id="UP001549184"/>
    </source>
</evidence>
<accession>A0ABV2JTU2</accession>
<evidence type="ECO:0000313" key="1">
    <source>
        <dbReference type="EMBL" id="MET3651198.1"/>
    </source>
</evidence>
<dbReference type="EMBL" id="JBEPMU010000001">
    <property type="protein sequence ID" value="MET3651198.1"/>
    <property type="molecule type" value="Genomic_DNA"/>
</dbReference>
<dbReference type="RefSeq" id="WP_354012653.1">
    <property type="nucleotide sequence ID" value="NZ_JBEPMU010000001.1"/>
</dbReference>
<sequence>MTRQSYENDGRPIFIPVNPFPGYRELKCWYNALQHAIENGGKPIFGWAIWKYGDEHFFAQHHAVWRSNRGDYVDVTPNGGVANRILFVPDGRAPFDYLGYRRPYDFRMQRGLTCWTAIGAPISDVFAIGRLSPSEEEMASNCPLFEAAVEAGILPAGP</sequence>
<name>A0ABV2JTU2_9GAMM</name>
<protein>
    <submittedName>
        <fullName evidence="1">Uncharacterized protein</fullName>
    </submittedName>
</protein>
<gene>
    <name evidence="1" type="ORF">ABIC75_000900</name>
</gene>
<keyword evidence="2" id="KW-1185">Reference proteome</keyword>
<reference evidence="1 2" key="1">
    <citation type="submission" date="2024-06" db="EMBL/GenBank/DDBJ databases">
        <title>Sorghum-associated microbial communities from plants grown in Nebraska, USA.</title>
        <authorList>
            <person name="Schachtman D."/>
        </authorList>
    </citation>
    <scope>NUCLEOTIDE SEQUENCE [LARGE SCALE GENOMIC DNA]</scope>
    <source>
        <strain evidence="1 2">1073</strain>
    </source>
</reference>